<keyword evidence="2" id="KW-1185">Reference proteome</keyword>
<name>A0A4Y7JH55_PAPSO</name>
<sequence length="283" mass="32081">MFCSTTSGGPMMRPSLFSLVHTTFFQVWLWAHFRGCCPRLKELNIVGKKIYMDNRGRQRRARVTVGHHRMDLYERVMSKKEFNFCEQLDKIEAFTFCPYNYDICGLAPYVFAVDEPDYWYHIIPNVAVGIDCDWDFIAATIPCSLLGFFGKRQRPIIGRQLLVTRNWQSFWSRETKALRAFCSSPSVRDAAPDVISTQHSDRITIPQKVLADSKLQSCSKGKNVGSGPCSNPISSSTQAQLKEMLSVRRVFVTFAGSGTSSFPEPRTPVVDPVSPLPIDYLDV</sequence>
<dbReference type="Gramene" id="RZC59370">
    <property type="protein sequence ID" value="RZC59370"/>
    <property type="gene ID" value="C5167_006674"/>
</dbReference>
<gene>
    <name evidence="1" type="ORF">C5167_006674</name>
</gene>
<proteinExistence type="predicted"/>
<dbReference type="Proteomes" id="UP000316621">
    <property type="component" value="Chromosome 4"/>
</dbReference>
<evidence type="ECO:0000313" key="2">
    <source>
        <dbReference type="Proteomes" id="UP000316621"/>
    </source>
</evidence>
<dbReference type="EMBL" id="CM010718">
    <property type="protein sequence ID" value="RZC59370.1"/>
    <property type="molecule type" value="Genomic_DNA"/>
</dbReference>
<evidence type="ECO:0000313" key="1">
    <source>
        <dbReference type="EMBL" id="RZC59370.1"/>
    </source>
</evidence>
<reference evidence="1 2" key="1">
    <citation type="journal article" date="2018" name="Science">
        <title>The opium poppy genome and morphinan production.</title>
        <authorList>
            <person name="Guo L."/>
            <person name="Winzer T."/>
            <person name="Yang X."/>
            <person name="Li Y."/>
            <person name="Ning Z."/>
            <person name="He Z."/>
            <person name="Teodor R."/>
            <person name="Lu Y."/>
            <person name="Bowser T.A."/>
            <person name="Graham I.A."/>
            <person name="Ye K."/>
        </authorList>
    </citation>
    <scope>NUCLEOTIDE SEQUENCE [LARGE SCALE GENOMIC DNA]</scope>
    <source>
        <strain evidence="2">cv. HN1</strain>
        <tissue evidence="1">Leaves</tissue>
    </source>
</reference>
<protein>
    <submittedName>
        <fullName evidence="1">Uncharacterized protein</fullName>
    </submittedName>
</protein>
<organism evidence="1 2">
    <name type="scientific">Papaver somniferum</name>
    <name type="common">Opium poppy</name>
    <dbReference type="NCBI Taxonomy" id="3469"/>
    <lineage>
        <taxon>Eukaryota</taxon>
        <taxon>Viridiplantae</taxon>
        <taxon>Streptophyta</taxon>
        <taxon>Embryophyta</taxon>
        <taxon>Tracheophyta</taxon>
        <taxon>Spermatophyta</taxon>
        <taxon>Magnoliopsida</taxon>
        <taxon>Ranunculales</taxon>
        <taxon>Papaveraceae</taxon>
        <taxon>Papaveroideae</taxon>
        <taxon>Papaver</taxon>
    </lineage>
</organism>
<accession>A0A4Y7JH55</accession>
<dbReference type="AlphaFoldDB" id="A0A4Y7JH55"/>
<dbReference type="OrthoDB" id="1929564at2759"/>